<feature type="domain" description="Amidohydrolase-related" evidence="2">
    <location>
        <begin position="63"/>
        <end position="417"/>
    </location>
</feature>
<dbReference type="SUPFAM" id="SSF51556">
    <property type="entry name" value="Metallo-dependent hydrolases"/>
    <property type="match status" value="1"/>
</dbReference>
<gene>
    <name evidence="3" type="ORF">EV383_6151</name>
</gene>
<evidence type="ECO:0000259" key="2">
    <source>
        <dbReference type="Pfam" id="PF01979"/>
    </source>
</evidence>
<reference evidence="3 4" key="1">
    <citation type="submission" date="2019-02" db="EMBL/GenBank/DDBJ databases">
        <title>Sequencing the genomes of 1000 actinobacteria strains.</title>
        <authorList>
            <person name="Klenk H.-P."/>
        </authorList>
    </citation>
    <scope>NUCLEOTIDE SEQUENCE [LARGE SCALE GENOMIC DNA]</scope>
    <source>
        <strain evidence="3 4">DSM 45779</strain>
    </source>
</reference>
<evidence type="ECO:0000256" key="1">
    <source>
        <dbReference type="ARBA" id="ARBA00022801"/>
    </source>
</evidence>
<accession>A0A4Q7V3K0</accession>
<organism evidence="3 4">
    <name type="scientific">Pseudonocardia sediminis</name>
    <dbReference type="NCBI Taxonomy" id="1397368"/>
    <lineage>
        <taxon>Bacteria</taxon>
        <taxon>Bacillati</taxon>
        <taxon>Actinomycetota</taxon>
        <taxon>Actinomycetes</taxon>
        <taxon>Pseudonocardiales</taxon>
        <taxon>Pseudonocardiaceae</taxon>
        <taxon>Pseudonocardia</taxon>
    </lineage>
</organism>
<dbReference type="SUPFAM" id="SSF51338">
    <property type="entry name" value="Composite domain of metallo-dependent hydrolases"/>
    <property type="match status" value="1"/>
</dbReference>
<dbReference type="InterPro" id="IPR032466">
    <property type="entry name" value="Metal_Hydrolase"/>
</dbReference>
<dbReference type="Pfam" id="PF01979">
    <property type="entry name" value="Amidohydro_1"/>
    <property type="match status" value="1"/>
</dbReference>
<evidence type="ECO:0000313" key="4">
    <source>
        <dbReference type="Proteomes" id="UP000291591"/>
    </source>
</evidence>
<keyword evidence="1" id="KW-0378">Hydrolase</keyword>
<dbReference type="GO" id="GO:0016810">
    <property type="term" value="F:hydrolase activity, acting on carbon-nitrogen (but not peptide) bonds"/>
    <property type="evidence" value="ECO:0007669"/>
    <property type="project" value="InterPro"/>
</dbReference>
<comment type="caution">
    <text evidence="3">The sequence shown here is derived from an EMBL/GenBank/DDBJ whole genome shotgun (WGS) entry which is preliminary data.</text>
</comment>
<dbReference type="InterPro" id="IPR006680">
    <property type="entry name" value="Amidohydro-rel"/>
</dbReference>
<name>A0A4Q7V3K0_PSEST</name>
<keyword evidence="4" id="KW-1185">Reference proteome</keyword>
<dbReference type="EMBL" id="SHKL01000001">
    <property type="protein sequence ID" value="RZT89192.1"/>
    <property type="molecule type" value="Genomic_DNA"/>
</dbReference>
<dbReference type="Proteomes" id="UP000291591">
    <property type="component" value="Unassembled WGS sequence"/>
</dbReference>
<dbReference type="Gene3D" id="2.30.40.10">
    <property type="entry name" value="Urease, subunit C, domain 1"/>
    <property type="match status" value="1"/>
</dbReference>
<sequence length="449" mass="46802">MPPAVAPTVQRLTAPVALSCAPGFPIVRDAVLDVDTTGRIAFFGRAVDAPPSDATVRPLPGLLMPGMVNTHCHTPMSVLRGMGGDLPLMPWLTGVMWPAEALLTEQDAYAGMLAGCLDLLRTGCTTSVEMYFFTDAIADAVRAAGSRAVLTPGIIAAPGWDRLGTWEQMRDDVSARIDAHGLVPDADGRIEFGYGPHSAYTLPAEALASVGEHARARGALLHTHVAESLGEDAHLRDAHGSVPALLEQTGTLGGRVLAAHSVHLSDADVDVFTRHAVAVAHCPGSNSKLAAGTARLLDLRRAGVRVGLGTDGPASCDDMDMWQQARLAGLLARVGADDAAALTAADVLLLATADAAHAIGRDDLGVLEAGRWADVVHVDTDDIAFVAPDDDAQLVSNLVWAGGSRLVRDVWVSGEQVVEDGEPTRSDRRAAVSGVRAVSTRLRAALAAA</sequence>
<dbReference type="AlphaFoldDB" id="A0A4Q7V3K0"/>
<dbReference type="InterPro" id="IPR011059">
    <property type="entry name" value="Metal-dep_hydrolase_composite"/>
</dbReference>
<dbReference type="PANTHER" id="PTHR43794:SF11">
    <property type="entry name" value="AMIDOHYDROLASE-RELATED DOMAIN-CONTAINING PROTEIN"/>
    <property type="match status" value="1"/>
</dbReference>
<dbReference type="Gene3D" id="3.20.20.140">
    <property type="entry name" value="Metal-dependent hydrolases"/>
    <property type="match status" value="1"/>
</dbReference>
<dbReference type="PANTHER" id="PTHR43794">
    <property type="entry name" value="AMINOHYDROLASE SSNA-RELATED"/>
    <property type="match status" value="1"/>
</dbReference>
<dbReference type="InterPro" id="IPR050287">
    <property type="entry name" value="MTA/SAH_deaminase"/>
</dbReference>
<evidence type="ECO:0000313" key="3">
    <source>
        <dbReference type="EMBL" id="RZT89192.1"/>
    </source>
</evidence>
<protein>
    <submittedName>
        <fullName evidence="3">5-methylthioadenosine/S-adenosylhomocysteine deaminase</fullName>
    </submittedName>
</protein>
<proteinExistence type="predicted"/>